<feature type="non-terminal residue" evidence="1">
    <location>
        <position position="73"/>
    </location>
</feature>
<dbReference type="EMBL" id="LAZR01066503">
    <property type="protein sequence ID" value="KKK53442.1"/>
    <property type="molecule type" value="Genomic_DNA"/>
</dbReference>
<evidence type="ECO:0000313" key="1">
    <source>
        <dbReference type="EMBL" id="KKK53442.1"/>
    </source>
</evidence>
<evidence type="ECO:0008006" key="2">
    <source>
        <dbReference type="Google" id="ProtNLM"/>
    </source>
</evidence>
<organism evidence="1">
    <name type="scientific">marine sediment metagenome</name>
    <dbReference type="NCBI Taxonomy" id="412755"/>
    <lineage>
        <taxon>unclassified sequences</taxon>
        <taxon>metagenomes</taxon>
        <taxon>ecological metagenomes</taxon>
    </lineage>
</organism>
<protein>
    <recommendedName>
        <fullName evidence="2">DUF5118 domain-containing protein</fullName>
    </recommendedName>
</protein>
<gene>
    <name evidence="1" type="ORF">LCGC14_3094740</name>
</gene>
<reference evidence="1" key="1">
    <citation type="journal article" date="2015" name="Nature">
        <title>Complex archaea that bridge the gap between prokaryotes and eukaryotes.</title>
        <authorList>
            <person name="Spang A."/>
            <person name="Saw J.H."/>
            <person name="Jorgensen S.L."/>
            <person name="Zaremba-Niedzwiedzka K."/>
            <person name="Martijn J."/>
            <person name="Lind A.E."/>
            <person name="van Eijk R."/>
            <person name="Schleper C."/>
            <person name="Guy L."/>
            <person name="Ettema T.J."/>
        </authorList>
    </citation>
    <scope>NUCLEOTIDE SEQUENCE</scope>
</reference>
<name>A0A0F8W9J7_9ZZZZ</name>
<accession>A0A0F8W9J7</accession>
<dbReference type="AlphaFoldDB" id="A0A0F8W9J7"/>
<comment type="caution">
    <text evidence="1">The sequence shown here is derived from an EMBL/GenBank/DDBJ whole genome shotgun (WGS) entry which is preliminary data.</text>
</comment>
<proteinExistence type="predicted"/>
<sequence length="73" mass="8087">MKRSILSLSIMVLCLMSAAGQKDGGAPSISEKTKGLSEFNGFFDYFWDEGSGKIYLETGDFGKEFLMVSYLSR</sequence>